<dbReference type="WBParaSite" id="PSU_v2.g3900.t1">
    <property type="protein sequence ID" value="PSU_v2.g3900.t1"/>
    <property type="gene ID" value="PSU_v2.g3900"/>
</dbReference>
<dbReference type="AlphaFoldDB" id="A0A914YW66"/>
<dbReference type="PANTHER" id="PTHR22744">
    <property type="entry name" value="HELIX LOOP HELIX PROTEIN 21-RELATED"/>
    <property type="match status" value="1"/>
</dbReference>
<protein>
    <submittedName>
        <fullName evidence="3">BTB domain-containing protein</fullName>
    </submittedName>
</protein>
<reference evidence="3" key="1">
    <citation type="submission" date="2022-11" db="UniProtKB">
        <authorList>
            <consortium name="WormBaseParasite"/>
        </authorList>
    </citation>
    <scope>IDENTIFICATION</scope>
</reference>
<sequence>MQYDRYKVFESQDMEKGQFDLVLEIEEKKLYVHKFYLITASETLGAMLSDRWNTTPNEAIKIENYSYDDFYEFMCFIYCGTCALTNENIMALTDMAEFYGVPLLKDYCDTFLCKTNNYVNIKNIEKMVELAERYSLTKFTVALQRCIRQKVSSFVYDKNFINFEKSFVKFLAGVERYENVESEFFEAVFKWAENQALIKKKMSEDENFNLQDAIKEELIDFLPKIKFNAMSVVFIANNIIRDKPYLFSTFECYKILMGSKRYDRDNVLFKAVYELAEKELNEKQKVSASDNFNFEDAIKCELAEILPCIDFNNMPLDFIISFILPDKTFLFSTSQLYGMLITSRRYLQEEAFFKAIYGLAEKEALEKQKGSSDDDFDVESAIKSALVDILHSVKFEDMNLDFVIKFIIDKQFLFDYPQMYFILCNCRKQGSKNEEKLFQAVSDVFLFFYNK</sequence>
<dbReference type="Gene3D" id="3.30.710.10">
    <property type="entry name" value="Potassium Channel Kv1.1, Chain A"/>
    <property type="match status" value="1"/>
</dbReference>
<accession>A0A914YW66</accession>
<dbReference type="InterPro" id="IPR011333">
    <property type="entry name" value="SKP1/BTB/POZ_sf"/>
</dbReference>
<evidence type="ECO:0000313" key="3">
    <source>
        <dbReference type="WBParaSite" id="PSU_v2.g3900.t1"/>
    </source>
</evidence>
<dbReference type="PROSITE" id="PS50097">
    <property type="entry name" value="BTB"/>
    <property type="match status" value="1"/>
</dbReference>
<dbReference type="Proteomes" id="UP000887577">
    <property type="component" value="Unplaced"/>
</dbReference>
<keyword evidence="2" id="KW-1185">Reference proteome</keyword>
<evidence type="ECO:0000259" key="1">
    <source>
        <dbReference type="PROSITE" id="PS50097"/>
    </source>
</evidence>
<name>A0A914YW66_9BILA</name>
<dbReference type="CDD" id="cd18186">
    <property type="entry name" value="BTB_POZ_ZBTB_KLHL-like"/>
    <property type="match status" value="1"/>
</dbReference>
<organism evidence="2 3">
    <name type="scientific">Panagrolaimus superbus</name>
    <dbReference type="NCBI Taxonomy" id="310955"/>
    <lineage>
        <taxon>Eukaryota</taxon>
        <taxon>Metazoa</taxon>
        <taxon>Ecdysozoa</taxon>
        <taxon>Nematoda</taxon>
        <taxon>Chromadorea</taxon>
        <taxon>Rhabditida</taxon>
        <taxon>Tylenchina</taxon>
        <taxon>Panagrolaimomorpha</taxon>
        <taxon>Panagrolaimoidea</taxon>
        <taxon>Panagrolaimidae</taxon>
        <taxon>Panagrolaimus</taxon>
    </lineage>
</organism>
<dbReference type="InterPro" id="IPR000210">
    <property type="entry name" value="BTB/POZ_dom"/>
</dbReference>
<evidence type="ECO:0000313" key="2">
    <source>
        <dbReference type="Proteomes" id="UP000887577"/>
    </source>
</evidence>
<dbReference type="SMART" id="SM00225">
    <property type="entry name" value="BTB"/>
    <property type="match status" value="1"/>
</dbReference>
<feature type="domain" description="BTB" evidence="1">
    <location>
        <begin position="19"/>
        <end position="86"/>
    </location>
</feature>
<dbReference type="PANTHER" id="PTHR22744:SF17">
    <property type="entry name" value="BTB DOMAIN-CONTAINING PROTEIN"/>
    <property type="match status" value="1"/>
</dbReference>
<dbReference type="Pfam" id="PF00651">
    <property type="entry name" value="BTB"/>
    <property type="match status" value="1"/>
</dbReference>
<proteinExistence type="predicted"/>
<dbReference type="SUPFAM" id="SSF54695">
    <property type="entry name" value="POZ domain"/>
    <property type="match status" value="1"/>
</dbReference>